<dbReference type="AlphaFoldDB" id="A0A848RJM6"/>
<evidence type="ECO:0000256" key="1">
    <source>
        <dbReference type="SAM" id="SignalP"/>
    </source>
</evidence>
<gene>
    <name evidence="2" type="ORF">HKO22_01070</name>
</gene>
<keyword evidence="3" id="KW-1185">Reference proteome</keyword>
<proteinExistence type="predicted"/>
<keyword evidence="1" id="KW-0732">Signal</keyword>
<evidence type="ECO:0008006" key="4">
    <source>
        <dbReference type="Google" id="ProtNLM"/>
    </source>
</evidence>
<reference evidence="2" key="1">
    <citation type="submission" date="2020-04" db="EMBL/GenBank/DDBJ databases">
        <title>Peptoniphilus sp. nov. isolated from swine feces.</title>
        <authorList>
            <person name="Ryu S.W."/>
        </authorList>
    </citation>
    <scope>NUCLEOTIDE SEQUENCE [LARGE SCALE GENOMIC DNA]</scope>
    <source>
        <strain evidence="2">AGMB00490</strain>
    </source>
</reference>
<sequence>MIKKLFIIISLFFLTACSFLNTQSTNIETPTMGQAPIYGKWTITKFIYNKKINQDNFLFKDIIGENIYFSNDQVVLSNDYIKDVEYKTKYVKLSEYLYKKFNLDYKTLGIEDSDVYTTYVFDSKASRNIYYEVIKTSENTALLFYNGVILEIKLVDDKIKNEDLNKLILAKKDEVLARGSLFDYKGDKGFLIGFKSKADSNIPTWNYKTFYIKFSDLKLENVYEMNNIILPRNDSFSEISVQRESKGDETTDKLIVRDYKNSKLRKEDDILKTDTEELKENNNLKTINFITNNYVNVESLDRNSNNNYLRIYKLDKLEDKKPLSYKDFLSEKDLDTKDKNIEALKKDPYNIGIYRDNGFWKLKGRMKLSDGKFSDFDLNLVLPYEVNKYNEINIPMSQIKNFKSSIKDGFVSPDNKFLITLEKNFMRIYNIEDSKILPSPIFEREIGDEASTIMTEWAIGRYSNIWQQELSSNK</sequence>
<feature type="chain" id="PRO_5033037502" description="Lipoprotein" evidence="1">
    <location>
        <begin position="23"/>
        <end position="474"/>
    </location>
</feature>
<comment type="caution">
    <text evidence="2">The sequence shown here is derived from an EMBL/GenBank/DDBJ whole genome shotgun (WGS) entry which is preliminary data.</text>
</comment>
<accession>A0A848RJM6</accession>
<protein>
    <recommendedName>
        <fullName evidence="4">Lipoprotein</fullName>
    </recommendedName>
</protein>
<dbReference type="Proteomes" id="UP000568273">
    <property type="component" value="Unassembled WGS sequence"/>
</dbReference>
<evidence type="ECO:0000313" key="3">
    <source>
        <dbReference type="Proteomes" id="UP000568273"/>
    </source>
</evidence>
<organism evidence="2 3">
    <name type="scientific">Peptoniphilus faecalis</name>
    <dbReference type="NCBI Taxonomy" id="2731255"/>
    <lineage>
        <taxon>Bacteria</taxon>
        <taxon>Bacillati</taxon>
        <taxon>Bacillota</taxon>
        <taxon>Tissierellia</taxon>
        <taxon>Tissierellales</taxon>
        <taxon>Peptoniphilaceae</taxon>
        <taxon>Peptoniphilus</taxon>
    </lineage>
</organism>
<feature type="signal peptide" evidence="1">
    <location>
        <begin position="1"/>
        <end position="22"/>
    </location>
</feature>
<evidence type="ECO:0000313" key="2">
    <source>
        <dbReference type="EMBL" id="NMW84334.1"/>
    </source>
</evidence>
<dbReference type="RefSeq" id="WP_169967923.1">
    <property type="nucleotide sequence ID" value="NZ_JABDSR010000001.1"/>
</dbReference>
<name>A0A848RJM6_9FIRM</name>
<dbReference type="PROSITE" id="PS51257">
    <property type="entry name" value="PROKAR_LIPOPROTEIN"/>
    <property type="match status" value="1"/>
</dbReference>
<dbReference type="EMBL" id="JABDSR010000001">
    <property type="protein sequence ID" value="NMW84334.1"/>
    <property type="molecule type" value="Genomic_DNA"/>
</dbReference>